<protein>
    <submittedName>
        <fullName evidence="2">AN1-type zinc finger protein 4</fullName>
    </submittedName>
</protein>
<dbReference type="AlphaFoldDB" id="A0AAV4W6T0"/>
<gene>
    <name evidence="2" type="primary">Zfand4</name>
    <name evidence="2" type="ORF">CDAR_416151</name>
</gene>
<organism evidence="2 3">
    <name type="scientific">Caerostris darwini</name>
    <dbReference type="NCBI Taxonomy" id="1538125"/>
    <lineage>
        <taxon>Eukaryota</taxon>
        <taxon>Metazoa</taxon>
        <taxon>Ecdysozoa</taxon>
        <taxon>Arthropoda</taxon>
        <taxon>Chelicerata</taxon>
        <taxon>Arachnida</taxon>
        <taxon>Araneae</taxon>
        <taxon>Araneomorphae</taxon>
        <taxon>Entelegynae</taxon>
        <taxon>Araneoidea</taxon>
        <taxon>Araneidae</taxon>
        <taxon>Caerostris</taxon>
    </lineage>
</organism>
<evidence type="ECO:0000259" key="1">
    <source>
        <dbReference type="PROSITE" id="PS50053"/>
    </source>
</evidence>
<name>A0AAV4W6T0_9ARAC</name>
<dbReference type="SMART" id="SM00213">
    <property type="entry name" value="UBQ"/>
    <property type="match status" value="1"/>
</dbReference>
<keyword evidence="3" id="KW-1185">Reference proteome</keyword>
<dbReference type="InterPro" id="IPR029071">
    <property type="entry name" value="Ubiquitin-like_domsf"/>
</dbReference>
<reference evidence="2 3" key="1">
    <citation type="submission" date="2021-06" db="EMBL/GenBank/DDBJ databases">
        <title>Caerostris darwini draft genome.</title>
        <authorList>
            <person name="Kono N."/>
            <person name="Arakawa K."/>
        </authorList>
    </citation>
    <scope>NUCLEOTIDE SEQUENCE [LARGE SCALE GENOMIC DNA]</scope>
</reference>
<evidence type="ECO:0000313" key="3">
    <source>
        <dbReference type="Proteomes" id="UP001054837"/>
    </source>
</evidence>
<feature type="domain" description="Ubiquitin-like" evidence="1">
    <location>
        <begin position="36"/>
        <end position="111"/>
    </location>
</feature>
<evidence type="ECO:0000313" key="2">
    <source>
        <dbReference type="EMBL" id="GIY77656.1"/>
    </source>
</evidence>
<dbReference type="InterPro" id="IPR000626">
    <property type="entry name" value="Ubiquitin-like_dom"/>
</dbReference>
<dbReference type="PANTHER" id="PTHR46728">
    <property type="entry name" value="AN1-TYPE ZINC FINGER PROTEIN 4"/>
    <property type="match status" value="1"/>
</dbReference>
<comment type="caution">
    <text evidence="2">The sequence shown here is derived from an EMBL/GenBank/DDBJ whole genome shotgun (WGS) entry which is preliminary data.</text>
</comment>
<dbReference type="PRINTS" id="PR00348">
    <property type="entry name" value="UBIQUITIN"/>
</dbReference>
<dbReference type="InterPro" id="IPR053061">
    <property type="entry name" value="AN1-type_zinc_finger"/>
</dbReference>
<dbReference type="SUPFAM" id="SSF54236">
    <property type="entry name" value="Ubiquitin-like"/>
    <property type="match status" value="1"/>
</dbReference>
<dbReference type="PANTHER" id="PTHR46728:SF1">
    <property type="entry name" value="AN1-TYPE ZINC FINGER PROTEIN 4"/>
    <property type="match status" value="1"/>
</dbReference>
<dbReference type="EMBL" id="BPLQ01014154">
    <property type="protein sequence ID" value="GIY77656.1"/>
    <property type="molecule type" value="Genomic_DNA"/>
</dbReference>
<dbReference type="InterPro" id="IPR019956">
    <property type="entry name" value="Ubiquitin_dom"/>
</dbReference>
<dbReference type="Pfam" id="PF00240">
    <property type="entry name" value="ubiquitin"/>
    <property type="match status" value="1"/>
</dbReference>
<accession>A0AAV4W6T0</accession>
<dbReference type="Gene3D" id="3.10.20.90">
    <property type="entry name" value="Phosphatidylinositol 3-kinase Catalytic Subunit, Chain A, domain 1"/>
    <property type="match status" value="1"/>
</dbReference>
<sequence>MKQFQRSFPVKNLIHFHGCAMKDFLFRYDIMAENRMELFIETLTGTAFELSCSPLETIVSIKAKIQYSEGIPVSQQHLIWKSQELNDDLCLQDYSINDGATLKLVLGMRGGPINTRQVTDTKKLKDLAEYVERN</sequence>
<dbReference type="Proteomes" id="UP001054837">
    <property type="component" value="Unassembled WGS sequence"/>
</dbReference>
<feature type="non-terminal residue" evidence="2">
    <location>
        <position position="134"/>
    </location>
</feature>
<dbReference type="CDD" id="cd01802">
    <property type="entry name" value="Ubl_ZFAND4"/>
    <property type="match status" value="1"/>
</dbReference>
<dbReference type="PROSITE" id="PS50053">
    <property type="entry name" value="UBIQUITIN_2"/>
    <property type="match status" value="1"/>
</dbReference>
<proteinExistence type="predicted"/>